<feature type="domain" description="HPr" evidence="4">
    <location>
        <begin position="1"/>
        <end position="88"/>
    </location>
</feature>
<dbReference type="Gene3D" id="3.30.1340.10">
    <property type="entry name" value="HPr-like"/>
    <property type="match status" value="1"/>
</dbReference>
<sequence length="88" mass="9615">MVKESLKLELKNGLEARPAALFVQIASKFESHISVVVNEKKVNAKSIMGMMSLGAIKGQIIEIIAEGQDEEEATKALIDFLKAQEVSE</sequence>
<reference evidence="5" key="1">
    <citation type="journal article" date="2021" name="PeerJ">
        <title>Extensive microbial diversity within the chicken gut microbiome revealed by metagenomics and culture.</title>
        <authorList>
            <person name="Gilroy R."/>
            <person name="Ravi A."/>
            <person name="Getino M."/>
            <person name="Pursley I."/>
            <person name="Horton D.L."/>
            <person name="Alikhan N.F."/>
            <person name="Baker D."/>
            <person name="Gharbi K."/>
            <person name="Hall N."/>
            <person name="Watson M."/>
            <person name="Adriaenssens E.M."/>
            <person name="Foster-Nyarko E."/>
            <person name="Jarju S."/>
            <person name="Secka A."/>
            <person name="Antonio M."/>
            <person name="Oren A."/>
            <person name="Chaudhuri R.R."/>
            <person name="La Ragione R."/>
            <person name="Hildebrand F."/>
            <person name="Pallen M.J."/>
        </authorList>
    </citation>
    <scope>NUCLEOTIDE SEQUENCE</scope>
    <source>
        <strain evidence="5">B5-657</strain>
    </source>
</reference>
<evidence type="ECO:0000313" key="5">
    <source>
        <dbReference type="EMBL" id="MBU3805190.1"/>
    </source>
</evidence>
<dbReference type="InterPro" id="IPR035895">
    <property type="entry name" value="HPr-like_sf"/>
</dbReference>
<evidence type="ECO:0000256" key="2">
    <source>
        <dbReference type="ARBA" id="ARBA00022490"/>
    </source>
</evidence>
<keyword evidence="3" id="KW-0598">Phosphotransferase system</keyword>
<dbReference type="PRINTS" id="PR00107">
    <property type="entry name" value="PHOSPHOCPHPR"/>
</dbReference>
<comment type="subcellular location">
    <subcellularLocation>
        <location evidence="1">Cytoplasm</location>
    </subcellularLocation>
</comment>
<dbReference type="EMBL" id="JAHLFQ010000251">
    <property type="protein sequence ID" value="MBU3805190.1"/>
    <property type="molecule type" value="Genomic_DNA"/>
</dbReference>
<dbReference type="PANTHER" id="PTHR33705">
    <property type="entry name" value="PHOSPHOCARRIER PROTEIN HPR"/>
    <property type="match status" value="1"/>
</dbReference>
<dbReference type="PROSITE" id="PS00589">
    <property type="entry name" value="PTS_HPR_SER"/>
    <property type="match status" value="1"/>
</dbReference>
<dbReference type="InterPro" id="IPR050399">
    <property type="entry name" value="HPr"/>
</dbReference>
<organism evidence="5 6">
    <name type="scientific">Candidatus Cellulosilyticum pullistercoris</name>
    <dbReference type="NCBI Taxonomy" id="2838521"/>
    <lineage>
        <taxon>Bacteria</taxon>
        <taxon>Bacillati</taxon>
        <taxon>Bacillota</taxon>
        <taxon>Clostridia</taxon>
        <taxon>Lachnospirales</taxon>
        <taxon>Cellulosilyticaceae</taxon>
        <taxon>Cellulosilyticum</taxon>
    </lineage>
</organism>
<dbReference type="GO" id="GO:0009401">
    <property type="term" value="P:phosphoenolpyruvate-dependent sugar phosphotransferase system"/>
    <property type="evidence" value="ECO:0007669"/>
    <property type="project" value="UniProtKB-KW"/>
</dbReference>
<name>A0A9E2NMC6_9FIRM</name>
<evidence type="ECO:0000256" key="3">
    <source>
        <dbReference type="ARBA" id="ARBA00022683"/>
    </source>
</evidence>
<proteinExistence type="predicted"/>
<dbReference type="SUPFAM" id="SSF55594">
    <property type="entry name" value="HPr-like"/>
    <property type="match status" value="1"/>
</dbReference>
<dbReference type="NCBIfam" id="TIGR01003">
    <property type="entry name" value="PTS_HPr_family"/>
    <property type="match status" value="1"/>
</dbReference>
<dbReference type="PROSITE" id="PS51350">
    <property type="entry name" value="PTS_HPR_DOM"/>
    <property type="match status" value="1"/>
</dbReference>
<evidence type="ECO:0000313" key="6">
    <source>
        <dbReference type="Proteomes" id="UP000824229"/>
    </source>
</evidence>
<evidence type="ECO:0000256" key="1">
    <source>
        <dbReference type="ARBA" id="ARBA00004496"/>
    </source>
</evidence>
<comment type="caution">
    <text evidence="5">The sequence shown here is derived from an EMBL/GenBank/DDBJ whole genome shotgun (WGS) entry which is preliminary data.</text>
</comment>
<dbReference type="AlphaFoldDB" id="A0A9E2NMC6"/>
<reference evidence="5" key="2">
    <citation type="submission" date="2021-04" db="EMBL/GenBank/DDBJ databases">
        <authorList>
            <person name="Gilroy R."/>
        </authorList>
    </citation>
    <scope>NUCLEOTIDE SEQUENCE</scope>
    <source>
        <strain evidence="5">B5-657</strain>
    </source>
</reference>
<dbReference type="InterPro" id="IPR000032">
    <property type="entry name" value="HPr-like"/>
</dbReference>
<dbReference type="Proteomes" id="UP000824229">
    <property type="component" value="Unassembled WGS sequence"/>
</dbReference>
<dbReference type="GO" id="GO:0005737">
    <property type="term" value="C:cytoplasm"/>
    <property type="evidence" value="ECO:0007669"/>
    <property type="project" value="UniProtKB-SubCell"/>
</dbReference>
<evidence type="ECO:0000259" key="4">
    <source>
        <dbReference type="PROSITE" id="PS51350"/>
    </source>
</evidence>
<dbReference type="Pfam" id="PF00381">
    <property type="entry name" value="PTS-HPr"/>
    <property type="match status" value="1"/>
</dbReference>
<gene>
    <name evidence="5" type="ORF">H9872_10625</name>
</gene>
<dbReference type="PANTHER" id="PTHR33705:SF2">
    <property type="entry name" value="PHOSPHOCARRIER PROTEIN NPR"/>
    <property type="match status" value="1"/>
</dbReference>
<accession>A0A9E2NMC6</accession>
<dbReference type="CDD" id="cd00367">
    <property type="entry name" value="PTS-HPr_like"/>
    <property type="match status" value="1"/>
</dbReference>
<protein>
    <submittedName>
        <fullName evidence="5">HPr family phosphocarrier protein</fullName>
    </submittedName>
</protein>
<keyword evidence="2" id="KW-0963">Cytoplasm</keyword>
<dbReference type="InterPro" id="IPR002114">
    <property type="entry name" value="PTS_HPr_Ser_P_site"/>
</dbReference>